<dbReference type="GO" id="GO:0042773">
    <property type="term" value="P:ATP synthesis coupled electron transport"/>
    <property type="evidence" value="ECO:0007669"/>
    <property type="project" value="InterPro"/>
</dbReference>
<keyword evidence="3 7" id="KW-0812">Transmembrane</keyword>
<dbReference type="OrthoDB" id="9768329at2"/>
<feature type="domain" description="NADH:quinone oxidoreductase/Mrp antiporter transmembrane" evidence="9">
    <location>
        <begin position="109"/>
        <end position="339"/>
    </location>
</feature>
<organism evidence="10 11">
    <name type="scientific">Blastochloris tepida</name>
    <dbReference type="NCBI Taxonomy" id="2233851"/>
    <lineage>
        <taxon>Bacteria</taxon>
        <taxon>Pseudomonadati</taxon>
        <taxon>Pseudomonadota</taxon>
        <taxon>Alphaproteobacteria</taxon>
        <taxon>Hyphomicrobiales</taxon>
        <taxon>Blastochloridaceae</taxon>
        <taxon>Blastochloris</taxon>
    </lineage>
</organism>
<feature type="transmembrane region" description="Helical" evidence="8">
    <location>
        <begin position="33"/>
        <end position="53"/>
    </location>
</feature>
<feature type="transmembrane region" description="Helical" evidence="8">
    <location>
        <begin position="450"/>
        <end position="468"/>
    </location>
</feature>
<feature type="transmembrane region" description="Helical" evidence="8">
    <location>
        <begin position="283"/>
        <end position="304"/>
    </location>
</feature>
<keyword evidence="4 8" id="KW-1133">Transmembrane helix</keyword>
<dbReference type="AlphaFoldDB" id="A0A348G2Z6"/>
<reference evidence="10 11" key="1">
    <citation type="submission" date="2018-08" db="EMBL/GenBank/DDBJ databases">
        <title>Complete genome sequencing of Blastochloris tepida GI.</title>
        <authorList>
            <person name="Tsukatani Y."/>
            <person name="Mori H."/>
        </authorList>
    </citation>
    <scope>NUCLEOTIDE SEQUENCE [LARGE SCALE GENOMIC DNA]</scope>
    <source>
        <strain evidence="10 11">GI</strain>
    </source>
</reference>
<evidence type="ECO:0000256" key="3">
    <source>
        <dbReference type="ARBA" id="ARBA00022692"/>
    </source>
</evidence>
<dbReference type="PRINTS" id="PR01437">
    <property type="entry name" value="NUOXDRDTASE4"/>
</dbReference>
<feature type="transmembrane region" description="Helical" evidence="8">
    <location>
        <begin position="509"/>
        <end position="535"/>
    </location>
</feature>
<evidence type="ECO:0000256" key="7">
    <source>
        <dbReference type="RuleBase" id="RU000320"/>
    </source>
</evidence>
<evidence type="ECO:0000256" key="8">
    <source>
        <dbReference type="SAM" id="Phobius"/>
    </source>
</evidence>
<feature type="transmembrane region" description="Helical" evidence="8">
    <location>
        <begin position="189"/>
        <end position="211"/>
    </location>
</feature>
<feature type="transmembrane region" description="Helical" evidence="8">
    <location>
        <begin position="251"/>
        <end position="271"/>
    </location>
</feature>
<dbReference type="GO" id="GO:0008137">
    <property type="term" value="F:NADH dehydrogenase (ubiquinone) activity"/>
    <property type="evidence" value="ECO:0007669"/>
    <property type="project" value="InterPro"/>
</dbReference>
<dbReference type="InterPro" id="IPR003918">
    <property type="entry name" value="NADH_UbQ_OxRdtase"/>
</dbReference>
<dbReference type="PANTHER" id="PTHR42682">
    <property type="entry name" value="HYDROGENASE-4 COMPONENT F"/>
    <property type="match status" value="1"/>
</dbReference>
<evidence type="ECO:0000256" key="1">
    <source>
        <dbReference type="ARBA" id="ARBA00004651"/>
    </source>
</evidence>
<dbReference type="GO" id="GO:0005886">
    <property type="term" value="C:plasma membrane"/>
    <property type="evidence" value="ECO:0007669"/>
    <property type="project" value="UniProtKB-SubCell"/>
</dbReference>
<feature type="transmembrane region" description="Helical" evidence="8">
    <location>
        <begin position="377"/>
        <end position="397"/>
    </location>
</feature>
<dbReference type="EMBL" id="AP018907">
    <property type="protein sequence ID" value="BBF93929.1"/>
    <property type="molecule type" value="Genomic_DNA"/>
</dbReference>
<keyword evidence="5" id="KW-0560">Oxidoreductase</keyword>
<feature type="transmembrane region" description="Helical" evidence="8">
    <location>
        <begin position="316"/>
        <end position="336"/>
    </location>
</feature>
<feature type="transmembrane region" description="Helical" evidence="8">
    <location>
        <begin position="342"/>
        <end position="365"/>
    </location>
</feature>
<keyword evidence="11" id="KW-1185">Reference proteome</keyword>
<feature type="transmembrane region" description="Helical" evidence="8">
    <location>
        <begin position="95"/>
        <end position="122"/>
    </location>
</feature>
<feature type="transmembrane region" description="Helical" evidence="8">
    <location>
        <begin position="142"/>
        <end position="168"/>
    </location>
</feature>
<dbReference type="InterPro" id="IPR001750">
    <property type="entry name" value="ND/Mrp_TM"/>
</dbReference>
<dbReference type="RefSeq" id="WP_126401096.1">
    <property type="nucleotide sequence ID" value="NZ_AP018907.1"/>
</dbReference>
<feature type="transmembrane region" description="Helical" evidence="8">
    <location>
        <begin position="417"/>
        <end position="438"/>
    </location>
</feature>
<dbReference type="PANTHER" id="PTHR42682:SF4">
    <property type="entry name" value="NADH-UBIQUINONE_PLASTOQUINONE"/>
    <property type="match status" value="1"/>
</dbReference>
<comment type="subcellular location">
    <subcellularLocation>
        <location evidence="1">Cell membrane</location>
        <topology evidence="1">Multi-pass membrane protein</topology>
    </subcellularLocation>
    <subcellularLocation>
        <location evidence="7">Membrane</location>
        <topology evidence="7">Multi-pass membrane protein</topology>
    </subcellularLocation>
</comment>
<feature type="transmembrane region" description="Helical" evidence="8">
    <location>
        <begin position="6"/>
        <end position="26"/>
    </location>
</feature>
<dbReference type="InterPro" id="IPR052175">
    <property type="entry name" value="ComplexI-like_HydComp"/>
</dbReference>
<sequence>MTATLLLATTLALPLGLLAALALPALRPRVPGLLALAPLPALGVALAATPLGLDPLLDAASAMLLGAVAFLWIAAGACAPMILRGAADAPRLAGWWLLTLAGNLGVFVAADLASFYLVYAMVSLSAYGLVVHDGTPRARAAGFAYLALGMLGEALLLMGFVLAAAAVPDGSLAIRDAVAALPGSPWRDATLIFLLAGFGLKIGLVPLHVWIPLAHSAAPLPVSVVLSGAVVKAGVIGLLRFLPFDAAMADLGANLGMAFAIIGLVTAYYGVLVGITQSNPKTVLAYSTLSQMGLVAAVVGMGLAAGDAGAVTAASLYAVHHVLAKGALFLAVGLAAARRAWLVLGLTAIVGLGLAGLPLTGGMIAKSIIKVPLGDGVIATLAGLSSIGTTLLILHFIGRLAAKAPGDAPMPLALRSAWIAAALAALAVPWALAPGDAVAKALTAEAMWQAAWPILIGAALALALHRFGHRLPAVPEGDVAAGGPALSRLMQQGSDAIAWLEAHLRTWPVAGLSLLALALALALVLSLALGAAMTFQFSPI</sequence>
<evidence type="ECO:0000313" key="11">
    <source>
        <dbReference type="Proteomes" id="UP000266934"/>
    </source>
</evidence>
<evidence type="ECO:0000259" key="9">
    <source>
        <dbReference type="Pfam" id="PF00361"/>
    </source>
</evidence>
<dbReference type="GO" id="GO:0016491">
    <property type="term" value="F:oxidoreductase activity"/>
    <property type="evidence" value="ECO:0007669"/>
    <property type="project" value="UniProtKB-KW"/>
</dbReference>
<feature type="transmembrane region" description="Helical" evidence="8">
    <location>
        <begin position="217"/>
        <end position="239"/>
    </location>
</feature>
<keyword evidence="2" id="KW-1003">Cell membrane</keyword>
<proteinExistence type="predicted"/>
<accession>A0A348G2Z6</accession>
<evidence type="ECO:0000256" key="6">
    <source>
        <dbReference type="ARBA" id="ARBA00023136"/>
    </source>
</evidence>
<protein>
    <recommendedName>
        <fullName evidence="9">NADH:quinone oxidoreductase/Mrp antiporter transmembrane domain-containing protein</fullName>
    </recommendedName>
</protein>
<keyword evidence="6 8" id="KW-0472">Membrane</keyword>
<dbReference type="KEGG" id="blag:BLTE_26140"/>
<dbReference type="Proteomes" id="UP000266934">
    <property type="component" value="Chromosome"/>
</dbReference>
<evidence type="ECO:0000256" key="2">
    <source>
        <dbReference type="ARBA" id="ARBA00022475"/>
    </source>
</evidence>
<evidence type="ECO:0000256" key="5">
    <source>
        <dbReference type="ARBA" id="ARBA00023002"/>
    </source>
</evidence>
<evidence type="ECO:0000256" key="4">
    <source>
        <dbReference type="ARBA" id="ARBA00022989"/>
    </source>
</evidence>
<evidence type="ECO:0000313" key="10">
    <source>
        <dbReference type="EMBL" id="BBF93929.1"/>
    </source>
</evidence>
<feature type="transmembrane region" description="Helical" evidence="8">
    <location>
        <begin position="59"/>
        <end position="83"/>
    </location>
</feature>
<gene>
    <name evidence="10" type="ORF">BLTE_26140</name>
</gene>
<name>A0A348G2Z6_9HYPH</name>
<dbReference type="Pfam" id="PF00361">
    <property type="entry name" value="Proton_antipo_M"/>
    <property type="match status" value="1"/>
</dbReference>